<evidence type="ECO:0000256" key="11">
    <source>
        <dbReference type="ARBA" id="ARBA00023303"/>
    </source>
</evidence>
<evidence type="ECO:0000256" key="10">
    <source>
        <dbReference type="ARBA" id="ARBA00023201"/>
    </source>
</evidence>
<evidence type="ECO:0000256" key="9">
    <source>
        <dbReference type="ARBA" id="ARBA00023136"/>
    </source>
</evidence>
<gene>
    <name evidence="14" type="ORF">DAPPUDRAFT_111894</name>
</gene>
<dbReference type="Gene3D" id="1.10.287.770">
    <property type="entry name" value="YojJ-like"/>
    <property type="match status" value="1"/>
</dbReference>
<evidence type="ECO:0000256" key="4">
    <source>
        <dbReference type="ARBA" id="ARBA00022461"/>
    </source>
</evidence>
<evidence type="ECO:0000256" key="8">
    <source>
        <dbReference type="ARBA" id="ARBA00023065"/>
    </source>
</evidence>
<name>E9HAE8_DAPPU</name>
<dbReference type="PANTHER" id="PTHR11690">
    <property type="entry name" value="AMILORIDE-SENSITIVE SODIUM CHANNEL-RELATED"/>
    <property type="match status" value="1"/>
</dbReference>
<dbReference type="Proteomes" id="UP000000305">
    <property type="component" value="Unassembled WGS sequence"/>
</dbReference>
<dbReference type="PANTHER" id="PTHR11690:SF296">
    <property type="entry name" value="DEGENERIN-LIKE PROTEIN DEL-10"/>
    <property type="match status" value="1"/>
</dbReference>
<protein>
    <submittedName>
        <fullName evidence="14">Uncharacterized protein</fullName>
    </submittedName>
</protein>
<evidence type="ECO:0000256" key="2">
    <source>
        <dbReference type="ARBA" id="ARBA00007193"/>
    </source>
</evidence>
<dbReference type="GO" id="GO:0015280">
    <property type="term" value="F:ligand-gated sodium channel activity"/>
    <property type="evidence" value="ECO:0000318"/>
    <property type="project" value="GO_Central"/>
</dbReference>
<evidence type="ECO:0000313" key="15">
    <source>
        <dbReference type="Proteomes" id="UP000000305"/>
    </source>
</evidence>
<dbReference type="Pfam" id="PF00858">
    <property type="entry name" value="ASC"/>
    <property type="match status" value="2"/>
</dbReference>
<accession>E9HAE8</accession>
<evidence type="ECO:0000256" key="12">
    <source>
        <dbReference type="RuleBase" id="RU000679"/>
    </source>
</evidence>
<dbReference type="InterPro" id="IPR001873">
    <property type="entry name" value="ENaC"/>
</dbReference>
<feature type="transmembrane region" description="Helical" evidence="13">
    <location>
        <begin position="106"/>
        <end position="128"/>
    </location>
</feature>
<dbReference type="GO" id="GO:0005886">
    <property type="term" value="C:plasma membrane"/>
    <property type="evidence" value="ECO:0000318"/>
    <property type="project" value="GO_Central"/>
</dbReference>
<dbReference type="OrthoDB" id="6381924at2759"/>
<keyword evidence="4 12" id="KW-0894">Sodium channel</keyword>
<dbReference type="InParanoid" id="E9HAE8"/>
<dbReference type="HOGENOM" id="CLU_612906_0_0_1"/>
<feature type="transmembrane region" description="Helical" evidence="13">
    <location>
        <begin position="406"/>
        <end position="423"/>
    </location>
</feature>
<keyword evidence="7" id="KW-0915">Sodium</keyword>
<proteinExistence type="inferred from homology"/>
<keyword evidence="10 12" id="KW-0739">Sodium transport</keyword>
<keyword evidence="11 12" id="KW-0407">Ion channel</keyword>
<sequence length="447" mass="51221">MSAAGKTIGSAATTSLFASNIVVPADLRRNAWIAVDITPPNGEMNRFQSTINKIPSQFCRPRPLSKSAKKENYSLCFHLWKRFARTTTGHGFARMVDSDEPKSIRIFWVVVIVLLISGLFISIVIISYEVLVVRGLRREFIVQNNATMFLPDIHICDTSLFNRTALQEMGINNTMASYMTLALSHLLASRAIIEDKKKQKRLDKEFRRLIQDKTIKEIFDRAALRCEAIILGCTHDRILYSSKNCCSKFFGNRRFVTDLAAICVSTHFQPPLEEIFDTQIYGFTYFLGDSMTLSMNRVRFDHHLKQCGIKTWNHEIFACLSNQTDNTELKKECPEDCIFDNYHVSSSTTHLDLGDHDDMHVDEKHNDHIVHSAIHFYYSSFTFTIIKNHPESLVKWLSDVGGNMSLYLGASFVTLLEMIVLLFRCTRKCICRKTYKKDLLAQSFDCT</sequence>
<comment type="similarity">
    <text evidence="2 12">Belongs to the amiloride-sensitive sodium channel (TC 1.A.6) family.</text>
</comment>
<keyword evidence="8 12" id="KW-0406">Ion transport</keyword>
<keyword evidence="9 13" id="KW-0472">Membrane</keyword>
<evidence type="ECO:0000256" key="13">
    <source>
        <dbReference type="SAM" id="Phobius"/>
    </source>
</evidence>
<organism evidence="14 15">
    <name type="scientific">Daphnia pulex</name>
    <name type="common">Water flea</name>
    <dbReference type="NCBI Taxonomy" id="6669"/>
    <lineage>
        <taxon>Eukaryota</taxon>
        <taxon>Metazoa</taxon>
        <taxon>Ecdysozoa</taxon>
        <taxon>Arthropoda</taxon>
        <taxon>Crustacea</taxon>
        <taxon>Branchiopoda</taxon>
        <taxon>Diplostraca</taxon>
        <taxon>Cladocera</taxon>
        <taxon>Anomopoda</taxon>
        <taxon>Daphniidae</taxon>
        <taxon>Daphnia</taxon>
    </lineage>
</organism>
<evidence type="ECO:0000256" key="5">
    <source>
        <dbReference type="ARBA" id="ARBA00022692"/>
    </source>
</evidence>
<dbReference type="KEGG" id="dpx:DAPPUDRAFT_111894"/>
<evidence type="ECO:0000256" key="7">
    <source>
        <dbReference type="ARBA" id="ARBA00023053"/>
    </source>
</evidence>
<evidence type="ECO:0000313" key="14">
    <source>
        <dbReference type="EMBL" id="EFX71308.1"/>
    </source>
</evidence>
<keyword evidence="3 12" id="KW-0813">Transport</keyword>
<feature type="transmembrane region" description="Helical" evidence="13">
    <location>
        <begin position="369"/>
        <end position="386"/>
    </location>
</feature>
<keyword evidence="5 12" id="KW-0812">Transmembrane</keyword>
<keyword evidence="15" id="KW-1185">Reference proteome</keyword>
<dbReference type="AlphaFoldDB" id="E9HAE8"/>
<dbReference type="GO" id="GO:0035725">
    <property type="term" value="P:sodium ion transmembrane transport"/>
    <property type="evidence" value="ECO:0000318"/>
    <property type="project" value="GO_Central"/>
</dbReference>
<evidence type="ECO:0000256" key="3">
    <source>
        <dbReference type="ARBA" id="ARBA00022448"/>
    </source>
</evidence>
<dbReference type="PhylomeDB" id="E9HAE8"/>
<evidence type="ECO:0000256" key="6">
    <source>
        <dbReference type="ARBA" id="ARBA00022989"/>
    </source>
</evidence>
<feature type="transmembrane region" description="Helical" evidence="13">
    <location>
        <begin position="175"/>
        <end position="193"/>
    </location>
</feature>
<comment type="subcellular location">
    <subcellularLocation>
        <location evidence="1">Membrane</location>
        <topology evidence="1">Multi-pass membrane protein</topology>
    </subcellularLocation>
</comment>
<reference evidence="14 15" key="1">
    <citation type="journal article" date="2011" name="Science">
        <title>The ecoresponsive genome of Daphnia pulex.</title>
        <authorList>
            <person name="Colbourne J.K."/>
            <person name="Pfrender M.E."/>
            <person name="Gilbert D."/>
            <person name="Thomas W.K."/>
            <person name="Tucker A."/>
            <person name="Oakley T.H."/>
            <person name="Tokishita S."/>
            <person name="Aerts A."/>
            <person name="Arnold G.J."/>
            <person name="Basu M.K."/>
            <person name="Bauer D.J."/>
            <person name="Caceres C.E."/>
            <person name="Carmel L."/>
            <person name="Casola C."/>
            <person name="Choi J.H."/>
            <person name="Detter J.C."/>
            <person name="Dong Q."/>
            <person name="Dusheyko S."/>
            <person name="Eads B.D."/>
            <person name="Frohlich T."/>
            <person name="Geiler-Samerotte K.A."/>
            <person name="Gerlach D."/>
            <person name="Hatcher P."/>
            <person name="Jogdeo S."/>
            <person name="Krijgsveld J."/>
            <person name="Kriventseva E.V."/>
            <person name="Kultz D."/>
            <person name="Laforsch C."/>
            <person name="Lindquist E."/>
            <person name="Lopez J."/>
            <person name="Manak J.R."/>
            <person name="Muller J."/>
            <person name="Pangilinan J."/>
            <person name="Patwardhan R.P."/>
            <person name="Pitluck S."/>
            <person name="Pritham E.J."/>
            <person name="Rechtsteiner A."/>
            <person name="Rho M."/>
            <person name="Rogozin I.B."/>
            <person name="Sakarya O."/>
            <person name="Salamov A."/>
            <person name="Schaack S."/>
            <person name="Shapiro H."/>
            <person name="Shiga Y."/>
            <person name="Skalitzky C."/>
            <person name="Smith Z."/>
            <person name="Souvorov A."/>
            <person name="Sung W."/>
            <person name="Tang Z."/>
            <person name="Tsuchiya D."/>
            <person name="Tu H."/>
            <person name="Vos H."/>
            <person name="Wang M."/>
            <person name="Wolf Y.I."/>
            <person name="Yamagata H."/>
            <person name="Yamada T."/>
            <person name="Ye Y."/>
            <person name="Shaw J.R."/>
            <person name="Andrews J."/>
            <person name="Crease T.J."/>
            <person name="Tang H."/>
            <person name="Lucas S.M."/>
            <person name="Robertson H.M."/>
            <person name="Bork P."/>
            <person name="Koonin E.V."/>
            <person name="Zdobnov E.M."/>
            <person name="Grigoriev I.V."/>
            <person name="Lynch M."/>
            <person name="Boore J.L."/>
        </authorList>
    </citation>
    <scope>NUCLEOTIDE SEQUENCE [LARGE SCALE GENOMIC DNA]</scope>
</reference>
<keyword evidence="6 13" id="KW-1133">Transmembrane helix</keyword>
<evidence type="ECO:0000256" key="1">
    <source>
        <dbReference type="ARBA" id="ARBA00004141"/>
    </source>
</evidence>
<dbReference type="EMBL" id="GL732611">
    <property type="protein sequence ID" value="EFX71308.1"/>
    <property type="molecule type" value="Genomic_DNA"/>
</dbReference>